<keyword evidence="1" id="KW-1133">Transmembrane helix</keyword>
<dbReference type="Proteomes" id="UP000734823">
    <property type="component" value="Unassembled WGS sequence"/>
</dbReference>
<feature type="transmembrane region" description="Helical" evidence="1">
    <location>
        <begin position="7"/>
        <end position="34"/>
    </location>
</feature>
<name>A0ABR7L5K1_9PSEU</name>
<evidence type="ECO:0000256" key="1">
    <source>
        <dbReference type="SAM" id="Phobius"/>
    </source>
</evidence>
<accession>A0ABR7L5K1</accession>
<keyword evidence="1" id="KW-0472">Membrane</keyword>
<evidence type="ECO:0000313" key="3">
    <source>
        <dbReference type="Proteomes" id="UP000734823"/>
    </source>
</evidence>
<comment type="caution">
    <text evidence="2">The sequence shown here is derived from an EMBL/GenBank/DDBJ whole genome shotgun (WGS) entry which is preliminary data.</text>
</comment>
<gene>
    <name evidence="2" type="ORF">GPZ80_12320</name>
</gene>
<feature type="transmembrane region" description="Helical" evidence="1">
    <location>
        <begin position="40"/>
        <end position="59"/>
    </location>
</feature>
<evidence type="ECO:0000313" key="2">
    <source>
        <dbReference type="EMBL" id="MBC6447955.1"/>
    </source>
</evidence>
<proteinExistence type="predicted"/>
<sequence length="72" mass="7638">MEILRRIAVFLMAIGFVSAGLYFADYHLTILAFLDEYQPAAGLAIGGLGLVALLVTVAMGKKPAEAPQTEQA</sequence>
<organism evidence="2 3">
    <name type="scientific">Actinokineospora xionganensis</name>
    <dbReference type="NCBI Taxonomy" id="2684470"/>
    <lineage>
        <taxon>Bacteria</taxon>
        <taxon>Bacillati</taxon>
        <taxon>Actinomycetota</taxon>
        <taxon>Actinomycetes</taxon>
        <taxon>Pseudonocardiales</taxon>
        <taxon>Pseudonocardiaceae</taxon>
        <taxon>Actinokineospora</taxon>
    </lineage>
</organism>
<protein>
    <submittedName>
        <fullName evidence="2">Uncharacterized protein</fullName>
    </submittedName>
</protein>
<keyword evidence="3" id="KW-1185">Reference proteome</keyword>
<dbReference type="EMBL" id="JABVED010000006">
    <property type="protein sequence ID" value="MBC6447955.1"/>
    <property type="molecule type" value="Genomic_DNA"/>
</dbReference>
<keyword evidence="1" id="KW-0812">Transmembrane</keyword>
<dbReference type="RefSeq" id="WP_187220467.1">
    <property type="nucleotide sequence ID" value="NZ_JABVED010000006.1"/>
</dbReference>
<reference evidence="2 3" key="1">
    <citation type="submission" date="2020-06" db="EMBL/GenBank/DDBJ databases">
        <title>Actinokineospora xiongansis sp. nov., isolated from soil of Baiyangdian.</title>
        <authorList>
            <person name="Zhang X."/>
        </authorList>
    </citation>
    <scope>NUCLEOTIDE SEQUENCE [LARGE SCALE GENOMIC DNA]</scope>
    <source>
        <strain evidence="2 3">HBU206404</strain>
    </source>
</reference>